<feature type="compositionally biased region" description="Basic and acidic residues" evidence="1">
    <location>
        <begin position="109"/>
        <end position="124"/>
    </location>
</feature>
<dbReference type="AlphaFoldDB" id="A0A8S9S1W3"/>
<evidence type="ECO:0000313" key="3">
    <source>
        <dbReference type="Proteomes" id="UP000712600"/>
    </source>
</evidence>
<evidence type="ECO:0000313" key="2">
    <source>
        <dbReference type="EMBL" id="KAF3585934.1"/>
    </source>
</evidence>
<reference evidence="2" key="1">
    <citation type="submission" date="2019-12" db="EMBL/GenBank/DDBJ databases">
        <title>Genome sequencing and annotation of Brassica cretica.</title>
        <authorList>
            <person name="Studholme D.J."/>
            <person name="Sarris P."/>
        </authorList>
    </citation>
    <scope>NUCLEOTIDE SEQUENCE</scope>
    <source>
        <strain evidence="2">PFS-109/04</strain>
        <tissue evidence="2">Leaf</tissue>
    </source>
</reference>
<feature type="region of interest" description="Disordered" evidence="1">
    <location>
        <begin position="83"/>
        <end position="145"/>
    </location>
</feature>
<accession>A0A8S9S1W3</accession>
<proteinExistence type="predicted"/>
<protein>
    <submittedName>
        <fullName evidence="2">Uncharacterized protein</fullName>
    </submittedName>
</protein>
<sequence length="244" mass="26960">MGLRGSNRELALLGRRIPFAGRFSELMEFYSKRLGFPVVAFGFYAPRFFPYMCIAIGSSISLDGSGGDWCLSRALAWCSASSPSAWSNQTDRSGRYRINPRTTGLELQPDPRPDHRTDRTEARLSRATRQPKADGQARINLGRANSDPDHSYSLLARLPRTTCTGDCTDDLSSLVDQIMDFSFGYFSKARILKLSKDLGYVETQLVRSERPATLADSPVHVLIISPLDSASSDASGQEPNGHFD</sequence>
<organism evidence="2 3">
    <name type="scientific">Brassica cretica</name>
    <name type="common">Mustard</name>
    <dbReference type="NCBI Taxonomy" id="69181"/>
    <lineage>
        <taxon>Eukaryota</taxon>
        <taxon>Viridiplantae</taxon>
        <taxon>Streptophyta</taxon>
        <taxon>Embryophyta</taxon>
        <taxon>Tracheophyta</taxon>
        <taxon>Spermatophyta</taxon>
        <taxon>Magnoliopsida</taxon>
        <taxon>eudicotyledons</taxon>
        <taxon>Gunneridae</taxon>
        <taxon>Pentapetalae</taxon>
        <taxon>rosids</taxon>
        <taxon>malvids</taxon>
        <taxon>Brassicales</taxon>
        <taxon>Brassicaceae</taxon>
        <taxon>Brassiceae</taxon>
        <taxon>Brassica</taxon>
    </lineage>
</organism>
<name>A0A8S9S1W3_BRACR</name>
<gene>
    <name evidence="2" type="ORF">F2Q69_00027565</name>
</gene>
<dbReference type="Proteomes" id="UP000712600">
    <property type="component" value="Unassembled WGS sequence"/>
</dbReference>
<comment type="caution">
    <text evidence="2">The sequence shown here is derived from an EMBL/GenBank/DDBJ whole genome shotgun (WGS) entry which is preliminary data.</text>
</comment>
<evidence type="ECO:0000256" key="1">
    <source>
        <dbReference type="SAM" id="MobiDB-lite"/>
    </source>
</evidence>
<dbReference type="EMBL" id="QGKX02000088">
    <property type="protein sequence ID" value="KAF3585934.1"/>
    <property type="molecule type" value="Genomic_DNA"/>
</dbReference>